<evidence type="ECO:0000313" key="2">
    <source>
        <dbReference type="EMBL" id="EDL83097.1"/>
    </source>
</evidence>
<sequence length="89" mass="9527">MLGALSLLSERVQKTAGLAAGHWAGSLPGFTKTQAGSHRQATEENADVQQASGPSKNEVSSPQQQSRLKLMMTNNGRGLPKIFSERHVL</sequence>
<evidence type="ECO:0000256" key="1">
    <source>
        <dbReference type="SAM" id="MobiDB-lite"/>
    </source>
</evidence>
<proteinExistence type="predicted"/>
<accession>A6KK09</accession>
<dbReference type="EMBL" id="CH474059">
    <property type="protein sequence ID" value="EDL83097.1"/>
    <property type="molecule type" value="Genomic_DNA"/>
</dbReference>
<feature type="region of interest" description="Disordered" evidence="1">
    <location>
        <begin position="23"/>
        <end position="68"/>
    </location>
</feature>
<gene>
    <name evidence="2" type="ORF">rCG_44888</name>
</gene>
<protein>
    <submittedName>
        <fullName evidence="2">RCG44888</fullName>
    </submittedName>
</protein>
<organism evidence="2 3">
    <name type="scientific">Rattus norvegicus</name>
    <name type="common">Rat</name>
    <dbReference type="NCBI Taxonomy" id="10116"/>
    <lineage>
        <taxon>Eukaryota</taxon>
        <taxon>Metazoa</taxon>
        <taxon>Chordata</taxon>
        <taxon>Craniata</taxon>
        <taxon>Vertebrata</taxon>
        <taxon>Euteleostomi</taxon>
        <taxon>Mammalia</taxon>
        <taxon>Eutheria</taxon>
        <taxon>Euarchontoglires</taxon>
        <taxon>Glires</taxon>
        <taxon>Rodentia</taxon>
        <taxon>Myomorpha</taxon>
        <taxon>Muroidea</taxon>
        <taxon>Muridae</taxon>
        <taxon>Murinae</taxon>
        <taxon>Rattus</taxon>
    </lineage>
</organism>
<reference evidence="3" key="1">
    <citation type="submission" date="2005-09" db="EMBL/GenBank/DDBJ databases">
        <authorList>
            <person name="Mural R.J."/>
            <person name="Li P.W."/>
            <person name="Adams M.D."/>
            <person name="Amanatides P.G."/>
            <person name="Baden-Tillson H."/>
            <person name="Barnstead M."/>
            <person name="Chin S.H."/>
            <person name="Dew I."/>
            <person name="Evans C.A."/>
            <person name="Ferriera S."/>
            <person name="Flanigan M."/>
            <person name="Fosler C."/>
            <person name="Glodek A."/>
            <person name="Gu Z."/>
            <person name="Holt R.A."/>
            <person name="Jennings D."/>
            <person name="Kraft C.L."/>
            <person name="Lu F."/>
            <person name="Nguyen T."/>
            <person name="Nusskern D.R."/>
            <person name="Pfannkoch C.M."/>
            <person name="Sitter C."/>
            <person name="Sutton G.G."/>
            <person name="Venter J.C."/>
            <person name="Wang Z."/>
            <person name="Woodage T."/>
            <person name="Zheng X.H."/>
            <person name="Zhong F."/>
        </authorList>
    </citation>
    <scope>NUCLEOTIDE SEQUENCE [LARGE SCALE GENOMIC DNA]</scope>
    <source>
        <strain>BN</strain>
        <strain evidence="3">Sprague-Dawley</strain>
    </source>
</reference>
<name>A6KK09_RAT</name>
<feature type="compositionally biased region" description="Polar residues" evidence="1">
    <location>
        <begin position="47"/>
        <end position="68"/>
    </location>
</feature>
<dbReference type="AlphaFoldDB" id="A6KK09"/>
<dbReference type="Proteomes" id="UP000234681">
    <property type="component" value="Chromosome 1"/>
</dbReference>
<evidence type="ECO:0000313" key="3">
    <source>
        <dbReference type="Proteomes" id="UP000234681"/>
    </source>
</evidence>